<dbReference type="GO" id="GO:0004518">
    <property type="term" value="F:nuclease activity"/>
    <property type="evidence" value="ECO:0007669"/>
    <property type="project" value="UniProtKB-KW"/>
</dbReference>
<accession>A0A1T5EWK6</accession>
<feature type="domain" description="Secretion system C-terminal sorting" evidence="6">
    <location>
        <begin position="308"/>
        <end position="376"/>
    </location>
</feature>
<gene>
    <name evidence="7" type="ORF">SAMN05660477_01664</name>
</gene>
<proteinExistence type="inferred from homology"/>
<name>A0A1T5EWK6_9FLAO</name>
<keyword evidence="2" id="KW-0540">Nuclease</keyword>
<dbReference type="OrthoDB" id="5485925at2"/>
<organism evidence="7 8">
    <name type="scientific">Soonwooa buanensis</name>
    <dbReference type="NCBI Taxonomy" id="619805"/>
    <lineage>
        <taxon>Bacteria</taxon>
        <taxon>Pseudomonadati</taxon>
        <taxon>Bacteroidota</taxon>
        <taxon>Flavobacteriia</taxon>
        <taxon>Flavobacteriales</taxon>
        <taxon>Weeksellaceae</taxon>
        <taxon>Chryseobacterium group</taxon>
        <taxon>Soonwooa</taxon>
    </lineage>
</organism>
<evidence type="ECO:0000256" key="2">
    <source>
        <dbReference type="ARBA" id="ARBA00022722"/>
    </source>
</evidence>
<dbReference type="InterPro" id="IPR026444">
    <property type="entry name" value="Secre_tail"/>
</dbReference>
<dbReference type="GO" id="GO:0016787">
    <property type="term" value="F:hydrolase activity"/>
    <property type="evidence" value="ECO:0007669"/>
    <property type="project" value="UniProtKB-KW"/>
</dbReference>
<dbReference type="STRING" id="619805.SAMN05660477_01664"/>
<dbReference type="PANTHER" id="PTHR33607:SF2">
    <property type="entry name" value="ENDONUCLEASE-1"/>
    <property type="match status" value="1"/>
</dbReference>
<feature type="chain" id="PRO_5012594727" evidence="5">
    <location>
        <begin position="19"/>
        <end position="379"/>
    </location>
</feature>
<sequence>MKNFSILIGLTIFGFASAQIPNGYYNGTDGLTGAALKTKLSQIITAGHVDQGYGSGSSGLWLAYKTTDRDQYYEKDNTILDMYSENPAPSEPGTVNDSYEYNYGSANAGGNQCGSANQNNEGFCYNREHSLPKNYFGGQSASPMSSDANFIIPSDYYVNSQRSDYNYGEVGTATKTFTNGTKIGNSITPGYTNTVFEPINEFKGDFARMHLYFITRYESRLPSFYALNKPETPFDGSTYQGFKTWYIQMLLRWAAQDPVSQKEIDRNNAVYAFQGNRNPFIDHPEWISKIWTSNMSTDDLAFSKNYKIYPNPVKSGGIITVDGKNLEQYTKAWIYNIVGQRVMEIDQPFKNGNTIQIQNLPKGLYILKTKELNTKFIVE</sequence>
<dbReference type="PANTHER" id="PTHR33607">
    <property type="entry name" value="ENDONUCLEASE-1"/>
    <property type="match status" value="1"/>
</dbReference>
<dbReference type="RefSeq" id="WP_079666903.1">
    <property type="nucleotide sequence ID" value="NZ_FUYZ01000004.1"/>
</dbReference>
<dbReference type="SUPFAM" id="SSF54060">
    <property type="entry name" value="His-Me finger endonucleases"/>
    <property type="match status" value="1"/>
</dbReference>
<protein>
    <submittedName>
        <fullName evidence="7">Por secretion system C-terminal sorting domain-containing protein</fullName>
    </submittedName>
</protein>
<dbReference type="EMBL" id="FUYZ01000004">
    <property type="protein sequence ID" value="SKB88238.1"/>
    <property type="molecule type" value="Genomic_DNA"/>
</dbReference>
<evidence type="ECO:0000259" key="6">
    <source>
        <dbReference type="Pfam" id="PF18962"/>
    </source>
</evidence>
<dbReference type="InterPro" id="IPR044925">
    <property type="entry name" value="His-Me_finger_sf"/>
</dbReference>
<evidence type="ECO:0000313" key="8">
    <source>
        <dbReference type="Proteomes" id="UP000191112"/>
    </source>
</evidence>
<dbReference type="Pfam" id="PF18962">
    <property type="entry name" value="Por_Secre_tail"/>
    <property type="match status" value="1"/>
</dbReference>
<dbReference type="Pfam" id="PF04231">
    <property type="entry name" value="Endonuclease_1"/>
    <property type="match status" value="1"/>
</dbReference>
<dbReference type="NCBIfam" id="TIGR04183">
    <property type="entry name" value="Por_Secre_tail"/>
    <property type="match status" value="1"/>
</dbReference>
<comment type="similarity">
    <text evidence="1">Belongs to the EndA/NucM nuclease family.</text>
</comment>
<evidence type="ECO:0000313" key="7">
    <source>
        <dbReference type="EMBL" id="SKB88238.1"/>
    </source>
</evidence>
<evidence type="ECO:0000256" key="3">
    <source>
        <dbReference type="ARBA" id="ARBA00022729"/>
    </source>
</evidence>
<dbReference type="InterPro" id="IPR007346">
    <property type="entry name" value="Endonuclease-I"/>
</dbReference>
<feature type="signal peptide" evidence="5">
    <location>
        <begin position="1"/>
        <end position="18"/>
    </location>
</feature>
<dbReference type="Proteomes" id="UP000191112">
    <property type="component" value="Unassembled WGS sequence"/>
</dbReference>
<evidence type="ECO:0000256" key="1">
    <source>
        <dbReference type="ARBA" id="ARBA00006429"/>
    </source>
</evidence>
<keyword evidence="8" id="KW-1185">Reference proteome</keyword>
<dbReference type="AlphaFoldDB" id="A0A1T5EWK6"/>
<reference evidence="7 8" key="1">
    <citation type="submission" date="2017-02" db="EMBL/GenBank/DDBJ databases">
        <authorList>
            <person name="Peterson S.W."/>
        </authorList>
    </citation>
    <scope>NUCLEOTIDE SEQUENCE [LARGE SCALE GENOMIC DNA]</scope>
    <source>
        <strain evidence="7 8">DSM 22323</strain>
    </source>
</reference>
<keyword evidence="4" id="KW-0378">Hydrolase</keyword>
<keyword evidence="3 5" id="KW-0732">Signal</keyword>
<evidence type="ECO:0000256" key="5">
    <source>
        <dbReference type="SAM" id="SignalP"/>
    </source>
</evidence>
<evidence type="ECO:0000256" key="4">
    <source>
        <dbReference type="ARBA" id="ARBA00022801"/>
    </source>
</evidence>